<evidence type="ECO:0000313" key="3">
    <source>
        <dbReference type="Proteomes" id="UP000463224"/>
    </source>
</evidence>
<dbReference type="Pfam" id="PF08818">
    <property type="entry name" value="DUF1801"/>
    <property type="match status" value="1"/>
</dbReference>
<comment type="caution">
    <text evidence="2">The sequence shown here is derived from an EMBL/GenBank/DDBJ whole genome shotgun (WGS) entry which is preliminary data.</text>
</comment>
<sequence>MCCGIWVAMREKNKPKLLSSGNPQISKGEGNAPVQAYIAAMPGWKSDIGRRLDQIVERTYPAVRKAVKWNTPLYGKEDGWFLAMYCYRKYVQLTFMRGTSLEPVPPVASKVEGTRYVNFHENDALDEARIADWVRQASCLPGAKL</sequence>
<keyword evidence="3" id="KW-1185">Reference proteome</keyword>
<feature type="domain" description="YdhG-like" evidence="1">
    <location>
        <begin position="47"/>
        <end position="137"/>
    </location>
</feature>
<accession>A0A844QII6</accession>
<dbReference type="InterPro" id="IPR014922">
    <property type="entry name" value="YdhG-like"/>
</dbReference>
<evidence type="ECO:0000259" key="1">
    <source>
        <dbReference type="Pfam" id="PF08818"/>
    </source>
</evidence>
<reference evidence="2 3" key="1">
    <citation type="submission" date="2019-12" db="EMBL/GenBank/DDBJ databases">
        <title>Nitratireductor arenosus sp. nov., Isolated from sea sand, Jeju island, South Korea.</title>
        <authorList>
            <person name="Kim W."/>
        </authorList>
    </citation>
    <scope>NUCLEOTIDE SEQUENCE [LARGE SCALE GENOMIC DNA]</scope>
    <source>
        <strain evidence="2 3">CAU 1489</strain>
    </source>
</reference>
<gene>
    <name evidence="2" type="ORF">GN330_11365</name>
</gene>
<evidence type="ECO:0000313" key="2">
    <source>
        <dbReference type="EMBL" id="MVA97843.1"/>
    </source>
</evidence>
<dbReference type="Gene3D" id="3.90.1150.200">
    <property type="match status" value="1"/>
</dbReference>
<dbReference type="Proteomes" id="UP000463224">
    <property type="component" value="Unassembled WGS sequence"/>
</dbReference>
<protein>
    <submittedName>
        <fullName evidence="2">DUF1801 domain-containing protein</fullName>
    </submittedName>
</protein>
<name>A0A844QII6_9HYPH</name>
<dbReference type="AlphaFoldDB" id="A0A844QII6"/>
<dbReference type="EMBL" id="WPHG01000002">
    <property type="protein sequence ID" value="MVA97843.1"/>
    <property type="molecule type" value="Genomic_DNA"/>
</dbReference>
<proteinExistence type="predicted"/>
<organism evidence="2 3">
    <name type="scientific">Nitratireductor arenosus</name>
    <dbReference type="NCBI Taxonomy" id="2682096"/>
    <lineage>
        <taxon>Bacteria</taxon>
        <taxon>Pseudomonadati</taxon>
        <taxon>Pseudomonadota</taxon>
        <taxon>Alphaproteobacteria</taxon>
        <taxon>Hyphomicrobiales</taxon>
        <taxon>Phyllobacteriaceae</taxon>
        <taxon>Nitratireductor</taxon>
    </lineage>
</organism>
<dbReference type="SUPFAM" id="SSF159888">
    <property type="entry name" value="YdhG-like"/>
    <property type="match status" value="1"/>
</dbReference>